<keyword evidence="4" id="KW-0004">4Fe-4S</keyword>
<dbReference type="AlphaFoldDB" id="A0A3Q0ITM9"/>
<dbReference type="GO" id="GO:0046872">
    <property type="term" value="F:metal ion binding"/>
    <property type="evidence" value="ECO:0007669"/>
    <property type="project" value="UniProtKB-KW"/>
</dbReference>
<evidence type="ECO:0000256" key="1">
    <source>
        <dbReference type="ARBA" id="ARBA00001966"/>
    </source>
</evidence>
<dbReference type="Gene3D" id="3.40.50.740">
    <property type="match status" value="1"/>
</dbReference>
<comment type="cofactor">
    <cofactor evidence="10">
        <name>[2Fe-2S] cluster</name>
        <dbReference type="ChEBI" id="CHEBI:190135"/>
    </cofactor>
</comment>
<dbReference type="PaxDb" id="121845-A0A3Q0ITM9"/>
<dbReference type="InterPro" id="IPR050123">
    <property type="entry name" value="Prok_molybdopt-oxidoreductase"/>
</dbReference>
<name>A0A3Q0ITM9_DIACI</name>
<evidence type="ECO:0000256" key="9">
    <source>
        <dbReference type="ARBA" id="ARBA00023027"/>
    </source>
</evidence>
<dbReference type="InterPro" id="IPR015405">
    <property type="entry name" value="NDUFS1-like_C"/>
</dbReference>
<dbReference type="GO" id="GO:0016651">
    <property type="term" value="F:oxidoreductase activity, acting on NAD(P)H"/>
    <property type="evidence" value="ECO:0007669"/>
    <property type="project" value="InterPro"/>
</dbReference>
<dbReference type="SUPFAM" id="SSF53706">
    <property type="entry name" value="Formate dehydrogenase/DMSO reductase, domains 1-3"/>
    <property type="match status" value="1"/>
</dbReference>
<evidence type="ECO:0000256" key="4">
    <source>
        <dbReference type="ARBA" id="ARBA00022485"/>
    </source>
</evidence>
<evidence type="ECO:0000256" key="3">
    <source>
        <dbReference type="ARBA" id="ARBA00013888"/>
    </source>
</evidence>
<reference evidence="13" key="1">
    <citation type="submission" date="2025-08" db="UniProtKB">
        <authorList>
            <consortium name="RefSeq"/>
        </authorList>
    </citation>
    <scope>IDENTIFICATION</scope>
</reference>
<evidence type="ECO:0000256" key="10">
    <source>
        <dbReference type="ARBA" id="ARBA00034078"/>
    </source>
</evidence>
<dbReference type="InterPro" id="IPR006656">
    <property type="entry name" value="Mopterin_OxRdtase"/>
</dbReference>
<evidence type="ECO:0000313" key="13">
    <source>
        <dbReference type="RefSeq" id="XP_026678013.1"/>
    </source>
</evidence>
<feature type="domain" description="4Fe-4S Mo/W bis-MGD-type" evidence="11">
    <location>
        <begin position="1"/>
        <end position="48"/>
    </location>
</feature>
<evidence type="ECO:0000256" key="5">
    <source>
        <dbReference type="ARBA" id="ARBA00022723"/>
    </source>
</evidence>
<dbReference type="Gene3D" id="3.30.200.210">
    <property type="match status" value="1"/>
</dbReference>
<gene>
    <name evidence="13" type="primary">LOC103507325</name>
</gene>
<evidence type="ECO:0000256" key="7">
    <source>
        <dbReference type="ARBA" id="ARBA00023004"/>
    </source>
</evidence>
<comment type="cofactor">
    <cofactor evidence="1">
        <name>[4Fe-4S] cluster</name>
        <dbReference type="ChEBI" id="CHEBI:49883"/>
    </cofactor>
</comment>
<dbReference type="PROSITE" id="PS51669">
    <property type="entry name" value="4FE4S_MOW_BIS_MGD"/>
    <property type="match status" value="1"/>
</dbReference>
<dbReference type="GO" id="GO:0051539">
    <property type="term" value="F:4 iron, 4 sulfur cluster binding"/>
    <property type="evidence" value="ECO:0007669"/>
    <property type="project" value="UniProtKB-KW"/>
</dbReference>
<dbReference type="PANTHER" id="PTHR43105:SF13">
    <property type="entry name" value="NADH-UBIQUINONE OXIDOREDUCTASE 75 KDA SUBUNIT, MITOCHONDRIAL"/>
    <property type="match status" value="1"/>
</dbReference>
<evidence type="ECO:0000259" key="11">
    <source>
        <dbReference type="PROSITE" id="PS51669"/>
    </source>
</evidence>
<dbReference type="GeneID" id="103507325"/>
<sequence length="472" mass="51718">MPLSRWAIIVSTRTGEVLRVLPRLNEDINEEWLADKGRFAYDGLKRQRLLTPFVRNCDGQLVATEWEDALIAVAQKLQTSEVAGVVGSLADAEAMVALKDLLNKLGSEDLYTEYAFPLEGAGTDLRANYLLNNKIAGAEEADLILLIGTNPRFEAPLFNARIRKGYLTNELDVAYIGPKVDLRYDYEHLGESADLIKQLASGSHPFSKKLSAAKKPLIVVGADMLSRSDGAAVLALVQQLAAKVTCESDVPCDWKVLNILQKAASQVAALDIGYKPGTSAIREKPPKVLFLLGADEGSISRDDVGKDCFIIYQGHHGDHGASIADAILPGAAYTEKQSTYVNTEGRAQQTLTAVTPPGLAREDWKIIRALSEIIGVKLPYDTLLEIRDRLGQVAPHLVRYGEVEEANYEEQATELAKGVSSNLSSEPVDVKQKNLEDYYMTDPISRASGTMAKCIQAVHKQKQSKYYEEAVN</sequence>
<dbReference type="FunFam" id="3.40.50.740:FF:000002">
    <property type="entry name" value="NADH-ubiquinone oxidoreductase 75 kDa subunit, mitochondrial"/>
    <property type="match status" value="1"/>
</dbReference>
<dbReference type="KEGG" id="dci:103507325"/>
<dbReference type="PANTHER" id="PTHR43105">
    <property type="entry name" value="RESPIRATORY NITRATE REDUCTASE"/>
    <property type="match status" value="1"/>
</dbReference>
<dbReference type="STRING" id="121845.A0A3Q0ITM9"/>
<evidence type="ECO:0000256" key="8">
    <source>
        <dbReference type="ARBA" id="ARBA00023014"/>
    </source>
</evidence>
<dbReference type="GO" id="GO:0016020">
    <property type="term" value="C:membrane"/>
    <property type="evidence" value="ECO:0007669"/>
    <property type="project" value="TreeGrafter"/>
</dbReference>
<keyword evidence="5" id="KW-0479">Metal-binding</keyword>
<keyword evidence="9" id="KW-0520">NAD</keyword>
<keyword evidence="7" id="KW-0408">Iron</keyword>
<dbReference type="CDD" id="cd02773">
    <property type="entry name" value="MopB_Res-Cmplx1_Nad11"/>
    <property type="match status" value="1"/>
</dbReference>
<keyword evidence="12" id="KW-1185">Reference proteome</keyword>
<keyword evidence="8" id="KW-0411">Iron-sulfur</keyword>
<dbReference type="RefSeq" id="XP_026678013.1">
    <property type="nucleotide sequence ID" value="XM_026822212.1"/>
</dbReference>
<evidence type="ECO:0000256" key="2">
    <source>
        <dbReference type="ARBA" id="ARBA00005404"/>
    </source>
</evidence>
<organism evidence="12 13">
    <name type="scientific">Diaphorina citri</name>
    <name type="common">Asian citrus psyllid</name>
    <dbReference type="NCBI Taxonomy" id="121845"/>
    <lineage>
        <taxon>Eukaryota</taxon>
        <taxon>Metazoa</taxon>
        <taxon>Ecdysozoa</taxon>
        <taxon>Arthropoda</taxon>
        <taxon>Hexapoda</taxon>
        <taxon>Insecta</taxon>
        <taxon>Pterygota</taxon>
        <taxon>Neoptera</taxon>
        <taxon>Paraneoptera</taxon>
        <taxon>Hemiptera</taxon>
        <taxon>Sternorrhyncha</taxon>
        <taxon>Psylloidea</taxon>
        <taxon>Psyllidae</taxon>
        <taxon>Diaphorininae</taxon>
        <taxon>Diaphorina</taxon>
    </lineage>
</organism>
<protein>
    <recommendedName>
        <fullName evidence="3">NADH-ubiquinone oxidoreductase 75 kDa subunit, mitochondrial</fullName>
    </recommendedName>
</protein>
<dbReference type="Proteomes" id="UP000079169">
    <property type="component" value="Unplaced"/>
</dbReference>
<evidence type="ECO:0000256" key="6">
    <source>
        <dbReference type="ARBA" id="ARBA00022967"/>
    </source>
</evidence>
<dbReference type="Pfam" id="PF00384">
    <property type="entry name" value="Molybdopterin"/>
    <property type="match status" value="1"/>
</dbReference>
<dbReference type="Pfam" id="PF09326">
    <property type="entry name" value="NADH_dhqG_C"/>
    <property type="match status" value="1"/>
</dbReference>
<accession>A0A3Q0ITM9</accession>
<dbReference type="Pfam" id="PF22151">
    <property type="entry name" value="Fer4_NDSU1"/>
    <property type="match status" value="1"/>
</dbReference>
<evidence type="ECO:0000313" key="12">
    <source>
        <dbReference type="Proteomes" id="UP000079169"/>
    </source>
</evidence>
<proteinExistence type="inferred from homology"/>
<keyword evidence="6" id="KW-1278">Translocase</keyword>
<dbReference type="InterPro" id="IPR006963">
    <property type="entry name" value="Mopterin_OxRdtase_4Fe-4S_dom"/>
</dbReference>
<comment type="similarity">
    <text evidence="2">Belongs to the complex I 75 kDa subunit family.</text>
</comment>